<dbReference type="PRINTS" id="PR00463">
    <property type="entry name" value="EP450I"/>
</dbReference>
<dbReference type="InterPro" id="IPR036396">
    <property type="entry name" value="Cyt_P450_sf"/>
</dbReference>
<dbReference type="EMBL" id="CAXLJM020000125">
    <property type="protein sequence ID" value="CAL8139394.1"/>
    <property type="molecule type" value="Genomic_DNA"/>
</dbReference>
<dbReference type="PROSITE" id="PS00086">
    <property type="entry name" value="CYTOCHROME_P450"/>
    <property type="match status" value="1"/>
</dbReference>
<evidence type="ECO:0000256" key="8">
    <source>
        <dbReference type="RuleBase" id="RU000461"/>
    </source>
</evidence>
<dbReference type="Gene3D" id="1.10.630.10">
    <property type="entry name" value="Cytochrome P450"/>
    <property type="match status" value="1"/>
</dbReference>
<organism evidence="9 10">
    <name type="scientific">Orchesella dallaii</name>
    <dbReference type="NCBI Taxonomy" id="48710"/>
    <lineage>
        <taxon>Eukaryota</taxon>
        <taxon>Metazoa</taxon>
        <taxon>Ecdysozoa</taxon>
        <taxon>Arthropoda</taxon>
        <taxon>Hexapoda</taxon>
        <taxon>Collembola</taxon>
        <taxon>Entomobryomorpha</taxon>
        <taxon>Entomobryoidea</taxon>
        <taxon>Orchesellidae</taxon>
        <taxon>Orchesellinae</taxon>
        <taxon>Orchesella</taxon>
    </lineage>
</organism>
<dbReference type="InterPro" id="IPR050196">
    <property type="entry name" value="Cytochrome_P450_Monoox"/>
</dbReference>
<keyword evidence="5 8" id="KW-0560">Oxidoreductase</keyword>
<sequence length="519" mass="59423">MFFVGNITNGVGQSEGITATVQWFLLTLTSSLILIQFLQKRIKDGNLQEKSRRPIPGPGQHFLGSLANIFALRNPRTFVKVFEKWAAKYGPIYEVQFGPVPVTFLNSPQYLQKLLGSNDQNHFSKGFAYEPLREYWKGGLIVSTGEKWKSRRKLLTKHMFKYSTLQSYMKIFNRESCHLLTTLEEMYKDGQSKPMEHEMMSFSLNVMTKVALGLRLAEVDKIIGEIPNTDFLSLVNKTKEAMCTRILNPWLLFKPIWRLHPLSKLTEIASVLGRRFVAESFKWVGNGADDDTGGLQHLLKNAGVELDGVYEESLTVISAGYETTASSLHFLLFFLALHPNHQEQCRQEIDAVFEDVDFCSNSQSFIHYDALTQLKHLEMCVSETLRLHPNAFLIMRKIEAELELDEDLIIPANTNVGIFIPGIHKNPELYPNPEEFIPERFLKEETSNRHPYAYIPFSAGPRKCIGYKFAIMEMMTATAKILRHFHISTNSKIEEVVLLPHITLTPEKPMDFVLTKRKL</sequence>
<dbReference type="PRINTS" id="PR00385">
    <property type="entry name" value="P450"/>
</dbReference>
<keyword evidence="10" id="KW-1185">Reference proteome</keyword>
<keyword evidence="4 8" id="KW-0479">Metal-binding</keyword>
<evidence type="ECO:0000256" key="3">
    <source>
        <dbReference type="ARBA" id="ARBA00022617"/>
    </source>
</evidence>
<dbReference type="Pfam" id="PF00067">
    <property type="entry name" value="p450"/>
    <property type="match status" value="1"/>
</dbReference>
<evidence type="ECO:0000256" key="6">
    <source>
        <dbReference type="ARBA" id="ARBA00023004"/>
    </source>
</evidence>
<dbReference type="Proteomes" id="UP001642540">
    <property type="component" value="Unassembled WGS sequence"/>
</dbReference>
<proteinExistence type="inferred from homology"/>
<comment type="cofactor">
    <cofactor evidence="1">
        <name>heme</name>
        <dbReference type="ChEBI" id="CHEBI:30413"/>
    </cofactor>
</comment>
<keyword evidence="7 8" id="KW-0503">Monooxygenase</keyword>
<keyword evidence="6 8" id="KW-0408">Iron</keyword>
<evidence type="ECO:0000313" key="10">
    <source>
        <dbReference type="Proteomes" id="UP001642540"/>
    </source>
</evidence>
<gene>
    <name evidence="9" type="ORF">ODALV1_LOCUS27817</name>
</gene>
<evidence type="ECO:0008006" key="11">
    <source>
        <dbReference type="Google" id="ProtNLM"/>
    </source>
</evidence>
<evidence type="ECO:0000256" key="2">
    <source>
        <dbReference type="ARBA" id="ARBA00010617"/>
    </source>
</evidence>
<evidence type="ECO:0000256" key="1">
    <source>
        <dbReference type="ARBA" id="ARBA00001971"/>
    </source>
</evidence>
<dbReference type="InterPro" id="IPR001128">
    <property type="entry name" value="Cyt_P450"/>
</dbReference>
<evidence type="ECO:0000256" key="7">
    <source>
        <dbReference type="ARBA" id="ARBA00023033"/>
    </source>
</evidence>
<keyword evidence="3 8" id="KW-0349">Heme</keyword>
<dbReference type="InterPro" id="IPR017972">
    <property type="entry name" value="Cyt_P450_CS"/>
</dbReference>
<dbReference type="SUPFAM" id="SSF48264">
    <property type="entry name" value="Cytochrome P450"/>
    <property type="match status" value="1"/>
</dbReference>
<comment type="similarity">
    <text evidence="2 8">Belongs to the cytochrome P450 family.</text>
</comment>
<dbReference type="PANTHER" id="PTHR24291:SF50">
    <property type="entry name" value="BIFUNCTIONAL ALBAFLAVENONE MONOOXYGENASE_TERPENE SYNTHASE"/>
    <property type="match status" value="1"/>
</dbReference>
<name>A0ABP1RYX9_9HEXA</name>
<comment type="caution">
    <text evidence="9">The sequence shown here is derived from an EMBL/GenBank/DDBJ whole genome shotgun (WGS) entry which is preliminary data.</text>
</comment>
<evidence type="ECO:0000313" key="9">
    <source>
        <dbReference type="EMBL" id="CAL8139394.1"/>
    </source>
</evidence>
<accession>A0ABP1RYX9</accession>
<reference evidence="9 10" key="1">
    <citation type="submission" date="2024-08" db="EMBL/GenBank/DDBJ databases">
        <authorList>
            <person name="Cucini C."/>
            <person name="Frati F."/>
        </authorList>
    </citation>
    <scope>NUCLEOTIDE SEQUENCE [LARGE SCALE GENOMIC DNA]</scope>
</reference>
<dbReference type="PANTHER" id="PTHR24291">
    <property type="entry name" value="CYTOCHROME P450 FAMILY 4"/>
    <property type="match status" value="1"/>
</dbReference>
<dbReference type="InterPro" id="IPR002401">
    <property type="entry name" value="Cyt_P450_E_grp-I"/>
</dbReference>
<protein>
    <recommendedName>
        <fullName evidence="11">Cytochrome P450 4aa1</fullName>
    </recommendedName>
</protein>
<evidence type="ECO:0000256" key="4">
    <source>
        <dbReference type="ARBA" id="ARBA00022723"/>
    </source>
</evidence>
<evidence type="ECO:0000256" key="5">
    <source>
        <dbReference type="ARBA" id="ARBA00023002"/>
    </source>
</evidence>